<accession>A0A2P2QI01</accession>
<sequence length="23" mass="2958">MFITQLTLLLRLYIFSRELLFYY</sequence>
<dbReference type="AlphaFoldDB" id="A0A2P2QI01"/>
<name>A0A2P2QI01_RHIMU</name>
<reference evidence="1" key="1">
    <citation type="submission" date="2018-02" db="EMBL/GenBank/DDBJ databases">
        <title>Rhizophora mucronata_Transcriptome.</title>
        <authorList>
            <person name="Meera S.P."/>
            <person name="Sreeshan A."/>
            <person name="Augustine A."/>
        </authorList>
    </citation>
    <scope>NUCLEOTIDE SEQUENCE</scope>
    <source>
        <tissue evidence="1">Leaf</tissue>
    </source>
</reference>
<evidence type="ECO:0000313" key="1">
    <source>
        <dbReference type="EMBL" id="MBX66544.1"/>
    </source>
</evidence>
<proteinExistence type="predicted"/>
<dbReference type="EMBL" id="GGEC01086060">
    <property type="protein sequence ID" value="MBX66544.1"/>
    <property type="molecule type" value="Transcribed_RNA"/>
</dbReference>
<organism evidence="1">
    <name type="scientific">Rhizophora mucronata</name>
    <name type="common">Asiatic mangrove</name>
    <dbReference type="NCBI Taxonomy" id="61149"/>
    <lineage>
        <taxon>Eukaryota</taxon>
        <taxon>Viridiplantae</taxon>
        <taxon>Streptophyta</taxon>
        <taxon>Embryophyta</taxon>
        <taxon>Tracheophyta</taxon>
        <taxon>Spermatophyta</taxon>
        <taxon>Magnoliopsida</taxon>
        <taxon>eudicotyledons</taxon>
        <taxon>Gunneridae</taxon>
        <taxon>Pentapetalae</taxon>
        <taxon>rosids</taxon>
        <taxon>fabids</taxon>
        <taxon>Malpighiales</taxon>
        <taxon>Rhizophoraceae</taxon>
        <taxon>Rhizophora</taxon>
    </lineage>
</organism>
<protein>
    <submittedName>
        <fullName evidence="1">Uncharacterized protein</fullName>
    </submittedName>
</protein>